<dbReference type="InterPro" id="IPR027785">
    <property type="entry name" value="UvrD-like_helicase_C"/>
</dbReference>
<dbReference type="Proteomes" id="UP000185739">
    <property type="component" value="Chromosome"/>
</dbReference>
<organism evidence="1 2">
    <name type="scientific">Thauera chlorobenzoica</name>
    <dbReference type="NCBI Taxonomy" id="96773"/>
    <lineage>
        <taxon>Bacteria</taxon>
        <taxon>Pseudomonadati</taxon>
        <taxon>Pseudomonadota</taxon>
        <taxon>Betaproteobacteria</taxon>
        <taxon>Rhodocyclales</taxon>
        <taxon>Zoogloeaceae</taxon>
        <taxon>Thauera</taxon>
    </lineage>
</organism>
<dbReference type="EMBL" id="CP018839">
    <property type="protein sequence ID" value="APR04151.1"/>
    <property type="molecule type" value="Genomic_DNA"/>
</dbReference>
<dbReference type="OrthoDB" id="393237at2"/>
<evidence type="ECO:0000313" key="2">
    <source>
        <dbReference type="Proteomes" id="UP000185739"/>
    </source>
</evidence>
<protein>
    <submittedName>
        <fullName evidence="1">Uncharacterized protein</fullName>
    </submittedName>
</protein>
<dbReference type="RefSeq" id="WP_075147673.1">
    <property type="nucleotide sequence ID" value="NZ_CP018839.1"/>
</dbReference>
<evidence type="ECO:0000313" key="1">
    <source>
        <dbReference type="EMBL" id="APR04151.1"/>
    </source>
</evidence>
<dbReference type="SUPFAM" id="SSF52540">
    <property type="entry name" value="P-loop containing nucleoside triphosphate hydrolases"/>
    <property type="match status" value="1"/>
</dbReference>
<accession>A0A1H5T4V8</accession>
<dbReference type="InterPro" id="IPR027417">
    <property type="entry name" value="P-loop_NTPase"/>
</dbReference>
<name>A0A1H5T4V8_9RHOO</name>
<proteinExistence type="predicted"/>
<dbReference type="KEGG" id="tcl:Tchl_1292"/>
<dbReference type="STRING" id="96773.Tchl_1292"/>
<sequence length="568" mass="61537">MARTHPEGWRLLPAEGARGRALATLARLAAALPDDSTIYHGLHWTRAAGDTAVFGAVDFAVVGAGGRVLLIEQHAGFLDETAAGLVPSGRRRTQSISMALARNADALRARLRPLLGDAEPVLDVLLHCPDHTVRQPGTAGLDPARIVDAARRDALPERVAALTRPQDGDPVLDPAQRQALHRFFADLLELVPDVQAHAGQADALTTRLAGGLTEWARRITLAPHRLRVTATAGSGKTQLALAAYTDALAAGRRPLYVCYNRPLADHFARIAPPGGEVATYHQLCDRRLRDAGRKPAFGAPGAFRRMEADFAALAHDQPDPAWLFDELIVDEGQDFTETWRDALLALLQPGGRAWWLEDPLQNLYGRPPVALPGWAGLSADTNYRSPTDVLALLNACLPLPAPVRAGSPVTDSAPEVLAWRDEAGLMEATKRAITRALGLGFRREEIVLLTFRGREHSRFTTLAQLGPHRLRAFTGRYDLLGEPEHSPGELRIDSVYRFKGQSAPCILFTEIDFEAIDEPTLRKLFVGATRATLKLILVASERAAARLAPDAAAAAKMEASELPHRGPS</sequence>
<dbReference type="AlphaFoldDB" id="A0A1H5T4V8"/>
<dbReference type="Gene3D" id="3.40.50.300">
    <property type="entry name" value="P-loop containing nucleotide triphosphate hydrolases"/>
    <property type="match status" value="2"/>
</dbReference>
<dbReference type="Pfam" id="PF13538">
    <property type="entry name" value="UvrD_C_2"/>
    <property type="match status" value="1"/>
</dbReference>
<gene>
    <name evidence="1" type="ORF">Tchl_1292</name>
</gene>
<keyword evidence="2" id="KW-1185">Reference proteome</keyword>
<reference evidence="1 2" key="1">
    <citation type="submission" date="2016-12" db="EMBL/GenBank/DDBJ databases">
        <title>Complete genome sequence of Thauera chlorobenzoica, a Betaproteobacterium degrading haloaromatics anaerobically to CO2 and halides.</title>
        <authorList>
            <person name="Goris T."/>
            <person name="Mergelsberg M."/>
            <person name="Boll M."/>
        </authorList>
    </citation>
    <scope>NUCLEOTIDE SEQUENCE [LARGE SCALE GENOMIC DNA]</scope>
    <source>
        <strain evidence="1 2">3CB1</strain>
    </source>
</reference>